<comment type="caution">
    <text evidence="1">The sequence shown here is derived from an EMBL/GenBank/DDBJ whole genome shotgun (WGS) entry which is preliminary data.</text>
</comment>
<gene>
    <name evidence="1" type="ORF">LCGC14_1662130</name>
</gene>
<name>A0A0F9HTS1_9ZZZZ</name>
<dbReference type="EMBL" id="LAZR01014143">
    <property type="protein sequence ID" value="KKM18791.1"/>
    <property type="molecule type" value="Genomic_DNA"/>
</dbReference>
<proteinExistence type="predicted"/>
<organism evidence="1">
    <name type="scientific">marine sediment metagenome</name>
    <dbReference type="NCBI Taxonomy" id="412755"/>
    <lineage>
        <taxon>unclassified sequences</taxon>
        <taxon>metagenomes</taxon>
        <taxon>ecological metagenomes</taxon>
    </lineage>
</organism>
<evidence type="ECO:0000313" key="1">
    <source>
        <dbReference type="EMBL" id="KKM18791.1"/>
    </source>
</evidence>
<sequence>MSSEKHFTNEGLLGYNGKDKIKIPVTAPTATVPAVMSTETRHIFLAILNNSEFKTMDDSIQGNRLATAIDEAEGKDEIVIGEGVHDWLKKRAEQVCPAVFRVNGSIVYEFVKEGFTKPHEPTAKTARKEEPDASAAE</sequence>
<reference evidence="1" key="1">
    <citation type="journal article" date="2015" name="Nature">
        <title>Complex archaea that bridge the gap between prokaryotes and eukaryotes.</title>
        <authorList>
            <person name="Spang A."/>
            <person name="Saw J.H."/>
            <person name="Jorgensen S.L."/>
            <person name="Zaremba-Niedzwiedzka K."/>
            <person name="Martijn J."/>
            <person name="Lind A.E."/>
            <person name="van Eijk R."/>
            <person name="Schleper C."/>
            <person name="Guy L."/>
            <person name="Ettema T.J."/>
        </authorList>
    </citation>
    <scope>NUCLEOTIDE SEQUENCE</scope>
</reference>
<protein>
    <submittedName>
        <fullName evidence="1">Uncharacterized protein</fullName>
    </submittedName>
</protein>
<accession>A0A0F9HTS1</accession>
<dbReference type="AlphaFoldDB" id="A0A0F9HTS1"/>